<reference evidence="2 3" key="1">
    <citation type="submission" date="2018-02" db="EMBL/GenBank/DDBJ databases">
        <title>Draft genome of wild Prunus yedoensis var. nudiflora.</title>
        <authorList>
            <person name="Baek S."/>
            <person name="Kim J.-H."/>
            <person name="Choi K."/>
            <person name="Kim G.-B."/>
            <person name="Cho A."/>
            <person name="Jang H."/>
            <person name="Shin C.-H."/>
            <person name="Yu H.-J."/>
            <person name="Mun J.-H."/>
        </authorList>
    </citation>
    <scope>NUCLEOTIDE SEQUENCE [LARGE SCALE GENOMIC DNA]</scope>
    <source>
        <strain evidence="3">cv. Jeju island</strain>
        <tissue evidence="2">Leaf</tissue>
    </source>
</reference>
<feature type="region of interest" description="Disordered" evidence="1">
    <location>
        <begin position="135"/>
        <end position="155"/>
    </location>
</feature>
<gene>
    <name evidence="2" type="ORF">Pyn_17469</name>
</gene>
<evidence type="ECO:0000313" key="3">
    <source>
        <dbReference type="Proteomes" id="UP000250321"/>
    </source>
</evidence>
<protein>
    <submittedName>
        <fullName evidence="2">Uncharacterized protein</fullName>
    </submittedName>
</protein>
<dbReference type="OrthoDB" id="629492at2759"/>
<sequence>MVYSECWVGVGGRIGWRRGEGRIGLRQWRILTEKNLIAETGSSSRAIELDHIQEEIEEVSAVPKVKEKKKNRNALRKGSEGEEVRAMQTILQKASGARKNYVQEMQKVGKLDPKVNGQSIQPVSSSAQITEMTAVQDHTKRNNTTRKQEVKAPVQELASRAASRVKAVAAEKITPQFGISI</sequence>
<dbReference type="AlphaFoldDB" id="A0A314XUS6"/>
<dbReference type="Proteomes" id="UP000250321">
    <property type="component" value="Unassembled WGS sequence"/>
</dbReference>
<dbReference type="EMBL" id="PJQY01001936">
    <property type="protein sequence ID" value="PQP98071.1"/>
    <property type="molecule type" value="Genomic_DNA"/>
</dbReference>
<name>A0A314XUS6_PRUYE</name>
<evidence type="ECO:0000313" key="2">
    <source>
        <dbReference type="EMBL" id="PQP98071.1"/>
    </source>
</evidence>
<proteinExistence type="predicted"/>
<comment type="caution">
    <text evidence="2">The sequence shown here is derived from an EMBL/GenBank/DDBJ whole genome shotgun (WGS) entry which is preliminary data.</text>
</comment>
<accession>A0A314XUS6</accession>
<keyword evidence="3" id="KW-1185">Reference proteome</keyword>
<evidence type="ECO:0000256" key="1">
    <source>
        <dbReference type="SAM" id="MobiDB-lite"/>
    </source>
</evidence>
<organism evidence="2 3">
    <name type="scientific">Prunus yedoensis var. nudiflora</name>
    <dbReference type="NCBI Taxonomy" id="2094558"/>
    <lineage>
        <taxon>Eukaryota</taxon>
        <taxon>Viridiplantae</taxon>
        <taxon>Streptophyta</taxon>
        <taxon>Embryophyta</taxon>
        <taxon>Tracheophyta</taxon>
        <taxon>Spermatophyta</taxon>
        <taxon>Magnoliopsida</taxon>
        <taxon>eudicotyledons</taxon>
        <taxon>Gunneridae</taxon>
        <taxon>Pentapetalae</taxon>
        <taxon>rosids</taxon>
        <taxon>fabids</taxon>
        <taxon>Rosales</taxon>
        <taxon>Rosaceae</taxon>
        <taxon>Amygdaloideae</taxon>
        <taxon>Amygdaleae</taxon>
        <taxon>Prunus</taxon>
    </lineage>
</organism>